<evidence type="ECO:0000313" key="1">
    <source>
        <dbReference type="EMBL" id="KAA0011101.1"/>
    </source>
</evidence>
<dbReference type="Pfam" id="PF07209">
    <property type="entry name" value="DUF1415"/>
    <property type="match status" value="1"/>
</dbReference>
<name>A0A7V7FY49_9GAMM</name>
<protein>
    <submittedName>
        <fullName evidence="1">DUF1415 domain-containing protein</fullName>
    </submittedName>
</protein>
<dbReference type="RefSeq" id="WP_149328845.1">
    <property type="nucleotide sequence ID" value="NZ_VTPY01000005.1"/>
</dbReference>
<dbReference type="InterPro" id="IPR009858">
    <property type="entry name" value="DUF1415"/>
</dbReference>
<accession>A0A7V7FY49</accession>
<proteinExistence type="predicted"/>
<reference evidence="1 2" key="1">
    <citation type="submission" date="2019-08" db="EMBL/GenBank/DDBJ databases">
        <title>Bioinformatics analysis of the strain L3 and L5.</title>
        <authorList>
            <person name="Li X."/>
        </authorList>
    </citation>
    <scope>NUCLEOTIDE SEQUENCE [LARGE SCALE GENOMIC DNA]</scope>
    <source>
        <strain evidence="1 2">L5</strain>
    </source>
</reference>
<gene>
    <name evidence="1" type="ORF">F0A17_13290</name>
</gene>
<sequence length="187" mass="21085">MSETLTPACIATRAWVETFVVARHVCPFASRELANDTVRFVEVKAQRWESALEAMIDECRRLDATPAIETTLIVLRPGLETFDAYLDFLAVAEALLVEQGYEGIYQLASFHPGYCFEGAEENDPANFTNRSPWPMLHLLREAGLERALAHYSDPEAIPERNVEAMRRLGTEQLVDELASLRASLDKR</sequence>
<dbReference type="AlphaFoldDB" id="A0A7V7FY49"/>
<dbReference type="Proteomes" id="UP000486760">
    <property type="component" value="Unassembled WGS sequence"/>
</dbReference>
<dbReference type="EMBL" id="VTPY01000005">
    <property type="protein sequence ID" value="KAA0011101.1"/>
    <property type="molecule type" value="Genomic_DNA"/>
</dbReference>
<comment type="caution">
    <text evidence="1">The sequence shown here is derived from an EMBL/GenBank/DDBJ whole genome shotgun (WGS) entry which is preliminary data.</text>
</comment>
<organism evidence="1 2">
    <name type="scientific">Billgrantia pellis</name>
    <dbReference type="NCBI Taxonomy" id="2606936"/>
    <lineage>
        <taxon>Bacteria</taxon>
        <taxon>Pseudomonadati</taxon>
        <taxon>Pseudomonadota</taxon>
        <taxon>Gammaproteobacteria</taxon>
        <taxon>Oceanospirillales</taxon>
        <taxon>Halomonadaceae</taxon>
        <taxon>Billgrantia</taxon>
    </lineage>
</organism>
<evidence type="ECO:0000313" key="2">
    <source>
        <dbReference type="Proteomes" id="UP000486760"/>
    </source>
</evidence>
<keyword evidence="2" id="KW-1185">Reference proteome</keyword>